<protein>
    <submittedName>
        <fullName evidence="11">Polar amino acid ABC transporter, inner membrane subunit</fullName>
    </submittedName>
</protein>
<dbReference type="CDD" id="cd06261">
    <property type="entry name" value="TM_PBP2"/>
    <property type="match status" value="1"/>
</dbReference>
<keyword evidence="6" id="KW-0029">Amino-acid transport</keyword>
<dbReference type="Gene3D" id="1.10.3720.10">
    <property type="entry name" value="MetI-like"/>
    <property type="match status" value="1"/>
</dbReference>
<evidence type="ECO:0000256" key="5">
    <source>
        <dbReference type="ARBA" id="ARBA00022692"/>
    </source>
</evidence>
<feature type="domain" description="ABC transmembrane type-1" evidence="10">
    <location>
        <begin position="19"/>
        <end position="209"/>
    </location>
</feature>
<reference evidence="11" key="1">
    <citation type="submission" date="2016-04" db="EMBL/GenBank/DDBJ databases">
        <authorList>
            <person name="Evans L.H."/>
            <person name="Alamgir A."/>
            <person name="Owens N."/>
            <person name="Weber N.D."/>
            <person name="Virtaneva K."/>
            <person name="Barbian K."/>
            <person name="Babar A."/>
            <person name="Rosenke K."/>
        </authorList>
    </citation>
    <scope>NUCLEOTIDE SEQUENCE</scope>
    <source>
        <strain evidence="11">86</strain>
    </source>
</reference>
<dbReference type="SUPFAM" id="SSF161098">
    <property type="entry name" value="MetI-like"/>
    <property type="match status" value="1"/>
</dbReference>
<evidence type="ECO:0000256" key="7">
    <source>
        <dbReference type="ARBA" id="ARBA00022989"/>
    </source>
</evidence>
<keyword evidence="3 9" id="KW-0813">Transport</keyword>
<dbReference type="InterPro" id="IPR000515">
    <property type="entry name" value="MetI-like"/>
</dbReference>
<dbReference type="InterPro" id="IPR035906">
    <property type="entry name" value="MetI-like_sf"/>
</dbReference>
<comment type="similarity">
    <text evidence="2">Belongs to the binding-protein-dependent transport system permease family. HisMQ subfamily.</text>
</comment>
<dbReference type="GO" id="GO:0043190">
    <property type="term" value="C:ATP-binding cassette (ABC) transporter complex"/>
    <property type="evidence" value="ECO:0007669"/>
    <property type="project" value="InterPro"/>
</dbReference>
<dbReference type="GO" id="GO:0006865">
    <property type="term" value="P:amino acid transport"/>
    <property type="evidence" value="ECO:0007669"/>
    <property type="project" value="UniProtKB-KW"/>
</dbReference>
<gene>
    <name evidence="11" type="ORF">KL86APRO_40033</name>
</gene>
<keyword evidence="8 9" id="KW-0472">Membrane</keyword>
<evidence type="ECO:0000313" key="11">
    <source>
        <dbReference type="EMBL" id="SBW13014.1"/>
    </source>
</evidence>
<proteinExistence type="inferred from homology"/>
<keyword evidence="5 9" id="KW-0812">Transmembrane</keyword>
<comment type="subcellular location">
    <subcellularLocation>
        <location evidence="1">Cell inner membrane</location>
        <topology evidence="1">Multi-pass membrane protein</topology>
    </subcellularLocation>
    <subcellularLocation>
        <location evidence="9">Cell membrane</location>
        <topology evidence="9">Multi-pass membrane protein</topology>
    </subcellularLocation>
</comment>
<dbReference type="EMBL" id="FLUO01000004">
    <property type="protein sequence ID" value="SBW13014.1"/>
    <property type="molecule type" value="Genomic_DNA"/>
</dbReference>
<sequence>MQQAFEVLIGAIPYLLGGTGLTVAAVVGGMLIGLCLGLPMAVAEVYGPAPLRWLVRLYVWFFRGVPILVLLFLFYFGLFQMIGWNVDALTAATVVLGMASGAYQSQIFRGSIESLAKGQFRAASALGFTDRQAIVSIVLPQALRLSLPGWSNEYSILLKDSALAFVLGATEIMARTQFVATRTYQHLALSLAACGIYFVLTWAGVRALRMLERRVAVPGFGQQEART</sequence>
<feature type="transmembrane region" description="Helical" evidence="9">
    <location>
        <begin position="12"/>
        <end position="36"/>
    </location>
</feature>
<evidence type="ECO:0000256" key="9">
    <source>
        <dbReference type="RuleBase" id="RU363032"/>
    </source>
</evidence>
<keyword evidence="4" id="KW-1003">Cell membrane</keyword>
<dbReference type="PANTHER" id="PTHR30614:SF0">
    <property type="entry name" value="L-CYSTINE TRANSPORT SYSTEM PERMEASE PROTEIN TCYL"/>
    <property type="match status" value="1"/>
</dbReference>
<dbReference type="InterPro" id="IPR010065">
    <property type="entry name" value="AA_ABC_transptr_permease_3TM"/>
</dbReference>
<accession>A0A212KMX8</accession>
<feature type="transmembrane region" description="Helical" evidence="9">
    <location>
        <begin position="186"/>
        <end position="205"/>
    </location>
</feature>
<evidence type="ECO:0000256" key="6">
    <source>
        <dbReference type="ARBA" id="ARBA00022970"/>
    </source>
</evidence>
<dbReference type="NCBIfam" id="TIGR01726">
    <property type="entry name" value="HEQRo_perm_3TM"/>
    <property type="match status" value="1"/>
</dbReference>
<feature type="transmembrane region" description="Helical" evidence="9">
    <location>
        <begin position="57"/>
        <end position="76"/>
    </location>
</feature>
<evidence type="ECO:0000256" key="8">
    <source>
        <dbReference type="ARBA" id="ARBA00023136"/>
    </source>
</evidence>
<dbReference type="PANTHER" id="PTHR30614">
    <property type="entry name" value="MEMBRANE COMPONENT OF AMINO ACID ABC TRANSPORTER"/>
    <property type="match status" value="1"/>
</dbReference>
<dbReference type="PROSITE" id="PS50928">
    <property type="entry name" value="ABC_TM1"/>
    <property type="match status" value="1"/>
</dbReference>
<dbReference type="InterPro" id="IPR043429">
    <property type="entry name" value="ArtM/GltK/GlnP/TcyL/YhdX-like"/>
</dbReference>
<evidence type="ECO:0000256" key="1">
    <source>
        <dbReference type="ARBA" id="ARBA00004429"/>
    </source>
</evidence>
<evidence type="ECO:0000256" key="2">
    <source>
        <dbReference type="ARBA" id="ARBA00010072"/>
    </source>
</evidence>
<evidence type="ECO:0000259" key="10">
    <source>
        <dbReference type="PROSITE" id="PS50928"/>
    </source>
</evidence>
<dbReference type="Pfam" id="PF00528">
    <property type="entry name" value="BPD_transp_1"/>
    <property type="match status" value="1"/>
</dbReference>
<name>A0A212KMX8_9PROT</name>
<organism evidence="11">
    <name type="scientific">uncultured Alphaproteobacteria bacterium</name>
    <dbReference type="NCBI Taxonomy" id="91750"/>
    <lineage>
        <taxon>Bacteria</taxon>
        <taxon>Pseudomonadati</taxon>
        <taxon>Pseudomonadota</taxon>
        <taxon>Alphaproteobacteria</taxon>
        <taxon>environmental samples</taxon>
    </lineage>
</organism>
<evidence type="ECO:0000256" key="4">
    <source>
        <dbReference type="ARBA" id="ARBA00022475"/>
    </source>
</evidence>
<dbReference type="AlphaFoldDB" id="A0A212KMX8"/>
<evidence type="ECO:0000256" key="3">
    <source>
        <dbReference type="ARBA" id="ARBA00022448"/>
    </source>
</evidence>
<dbReference type="GO" id="GO:0022857">
    <property type="term" value="F:transmembrane transporter activity"/>
    <property type="evidence" value="ECO:0007669"/>
    <property type="project" value="InterPro"/>
</dbReference>
<keyword evidence="7 9" id="KW-1133">Transmembrane helix</keyword>